<proteinExistence type="predicted"/>
<name>A0A165UL78_9AGAM</name>
<evidence type="ECO:0008006" key="4">
    <source>
        <dbReference type="Google" id="ProtNLM"/>
    </source>
</evidence>
<sequence length="1021" mass="115607">MFLCRRRLLNAYFTKKPHLLPLGIRHFVRAKRAVKKTDEDDPFNVGRGAGSGQPKKDRGRALRSVLDHSVLLERLQKAIKATKVKEEKARHVRSKTEVKEAPGKGSSSTSIDISSGKLPERTDEQSPVASASRGRVLEQEKTVLPTPNAVPGELESLQEFTSLSAGQPHEQPSQSSVAPEQVSAQTEVQSSIPSVPSSVPVSNYEQPLESNADHEQRLAKKKATAKVPIFSNLDLTLDPNRYENSLQLYLYYHEHDRQQLSTFPRAAFENASKKAYELGQLDTVDNIARDLLEFYRGENGVVDNEQRCRPLAKFITTFREDGILRDSTVLALFDAWVESGGPELGFLSLKALDRITDALVATHLSGPHGSPYAPAAQRLIDILIRYSQTQLAENPKAHKYEPPYLVSKLFTLIQAYISVEHHDVALDIFQRLVDLSFIPRDAITQAEKLYESSKDFRLIVLSALVKACLQWNWRVRAVPLMIDLIQSYSILDEEIKTSTETLLDSLLKKESLRSLKYAQKLASLFISRTSSDLLLPDYFVSRIYSQAYELRDEPKDEKFDVDASDIAEAMYELTQRSNNVKKHVYPPPDGRVITWFLAHLTHKSNRQDLARKLVQQVIDAPMDLPVHSRAEIIALSASNSFGMLARTLWERYAAEGLFQPTALQRRRAREARDRRLVTGNPGTAIRMVSMFMNLSEREAAKVQSLAQNIADKTKLSVTQPLPEQVATKLMTDEEELEFRKGRMQDFDNFAKLVATRYRETQEPFEDADHRHLNALARIYFLLGDISAGFDVFRVMIDRQEIPDHYDLNVSLSVLVQHDARAAGQMIRKMVEKGLQPSSVALGTVLNGAMAQGDAELVDWLLRFAKRESIEITMKSVAAGVFTSISQSMQHDTPEQLRGNLDVVLNLVRVNSDERYLPTVATGKLCVNAAVKADSAELAYNFWRILLYRRAEWDDRQQQQLRRMIAVQIRREVLDGSLDKEAAREMVDLLGFATFDVGSWHPEWTTIPRDMMENYDFEKSVD</sequence>
<feature type="compositionally biased region" description="Basic and acidic residues" evidence="1">
    <location>
        <begin position="83"/>
        <end position="102"/>
    </location>
</feature>
<protein>
    <recommendedName>
        <fullName evidence="4">Pentacotripeptide-repeat region of PRORP domain-containing protein</fullName>
    </recommendedName>
</protein>
<dbReference type="PANTHER" id="PTHR47938">
    <property type="entry name" value="RESPIRATORY COMPLEX I CHAPERONE (CIA84), PUTATIVE (AFU_ORTHOLOGUE AFUA_2G06020)-RELATED"/>
    <property type="match status" value="1"/>
</dbReference>
<evidence type="ECO:0000313" key="3">
    <source>
        <dbReference type="Proteomes" id="UP000076761"/>
    </source>
</evidence>
<dbReference type="STRING" id="1314782.A0A165UL78"/>
<dbReference type="AlphaFoldDB" id="A0A165UL78"/>
<reference evidence="2 3" key="1">
    <citation type="journal article" date="2016" name="Mol. Biol. Evol.">
        <title>Comparative Genomics of Early-Diverging Mushroom-Forming Fungi Provides Insights into the Origins of Lignocellulose Decay Capabilities.</title>
        <authorList>
            <person name="Nagy L.G."/>
            <person name="Riley R."/>
            <person name="Tritt A."/>
            <person name="Adam C."/>
            <person name="Daum C."/>
            <person name="Floudas D."/>
            <person name="Sun H."/>
            <person name="Yadav J.S."/>
            <person name="Pangilinan J."/>
            <person name="Larsson K.H."/>
            <person name="Matsuura K."/>
            <person name="Barry K."/>
            <person name="Labutti K."/>
            <person name="Kuo R."/>
            <person name="Ohm R.A."/>
            <person name="Bhattacharya S.S."/>
            <person name="Shirouzu T."/>
            <person name="Yoshinaga Y."/>
            <person name="Martin F.M."/>
            <person name="Grigoriev I.V."/>
            <person name="Hibbett D.S."/>
        </authorList>
    </citation>
    <scope>NUCLEOTIDE SEQUENCE [LARGE SCALE GENOMIC DNA]</scope>
    <source>
        <strain evidence="2 3">HHB14362 ss-1</strain>
    </source>
</reference>
<feature type="compositionally biased region" description="Low complexity" evidence="1">
    <location>
        <begin position="106"/>
        <end position="115"/>
    </location>
</feature>
<dbReference type="OrthoDB" id="185373at2759"/>
<dbReference type="Gene3D" id="1.25.40.10">
    <property type="entry name" value="Tetratricopeptide repeat domain"/>
    <property type="match status" value="1"/>
</dbReference>
<dbReference type="EMBL" id="KV425558">
    <property type="protein sequence ID" value="KZT28338.1"/>
    <property type="molecule type" value="Genomic_DNA"/>
</dbReference>
<feature type="region of interest" description="Disordered" evidence="1">
    <location>
        <begin position="35"/>
        <end position="61"/>
    </location>
</feature>
<keyword evidence="3" id="KW-1185">Reference proteome</keyword>
<dbReference type="InterPro" id="IPR011990">
    <property type="entry name" value="TPR-like_helical_dom_sf"/>
</dbReference>
<feature type="region of interest" description="Disordered" evidence="1">
    <location>
        <begin position="163"/>
        <end position="185"/>
    </location>
</feature>
<dbReference type="InParanoid" id="A0A165UL78"/>
<evidence type="ECO:0000313" key="2">
    <source>
        <dbReference type="EMBL" id="KZT28338.1"/>
    </source>
</evidence>
<dbReference type="Proteomes" id="UP000076761">
    <property type="component" value="Unassembled WGS sequence"/>
</dbReference>
<dbReference type="PANTHER" id="PTHR47938:SF49">
    <property type="entry name" value="(WILD MALAYSIAN BANANA) HYPOTHETICAL PROTEIN"/>
    <property type="match status" value="1"/>
</dbReference>
<feature type="region of interest" description="Disordered" evidence="1">
    <location>
        <begin position="82"/>
        <end position="150"/>
    </location>
</feature>
<evidence type="ECO:0000256" key="1">
    <source>
        <dbReference type="SAM" id="MobiDB-lite"/>
    </source>
</evidence>
<dbReference type="GO" id="GO:0003729">
    <property type="term" value="F:mRNA binding"/>
    <property type="evidence" value="ECO:0007669"/>
    <property type="project" value="TreeGrafter"/>
</dbReference>
<accession>A0A165UL78</accession>
<gene>
    <name evidence="2" type="ORF">NEOLEDRAFT_1109213</name>
</gene>
<organism evidence="2 3">
    <name type="scientific">Neolentinus lepideus HHB14362 ss-1</name>
    <dbReference type="NCBI Taxonomy" id="1314782"/>
    <lineage>
        <taxon>Eukaryota</taxon>
        <taxon>Fungi</taxon>
        <taxon>Dikarya</taxon>
        <taxon>Basidiomycota</taxon>
        <taxon>Agaricomycotina</taxon>
        <taxon>Agaricomycetes</taxon>
        <taxon>Gloeophyllales</taxon>
        <taxon>Gloeophyllaceae</taxon>
        <taxon>Neolentinus</taxon>
    </lineage>
</organism>